<evidence type="ECO:0008006" key="3">
    <source>
        <dbReference type="Google" id="ProtNLM"/>
    </source>
</evidence>
<dbReference type="InParanoid" id="B9TIL0"/>
<dbReference type="Gene3D" id="1.10.1660.10">
    <property type="match status" value="1"/>
</dbReference>
<sequence length="87" mass="9893">MWVEERWIIPGSSSQARSYEDVDLARGRLILDLIESMGVNHAGVDVVIELVDQVHSLRERMRLLMEAIGKQDPAVQNALWQALTPIR</sequence>
<dbReference type="EMBL" id="EQ982690">
    <property type="protein sequence ID" value="EEF24304.1"/>
    <property type="molecule type" value="Genomic_DNA"/>
</dbReference>
<reference evidence="2" key="1">
    <citation type="journal article" date="2010" name="Nat. Biotechnol.">
        <title>Draft genome sequence of the oilseed species Ricinus communis.</title>
        <authorList>
            <person name="Chan A.P."/>
            <person name="Crabtree J."/>
            <person name="Zhao Q."/>
            <person name="Lorenzi H."/>
            <person name="Orvis J."/>
            <person name="Puiu D."/>
            <person name="Melake-Berhan A."/>
            <person name="Jones K.M."/>
            <person name="Redman J."/>
            <person name="Chen G."/>
            <person name="Cahoon E.B."/>
            <person name="Gedil M."/>
            <person name="Stanke M."/>
            <person name="Haas B.J."/>
            <person name="Wortman J.R."/>
            <person name="Fraser-Liggett C.M."/>
            <person name="Ravel J."/>
            <person name="Rabinowicz P.D."/>
        </authorList>
    </citation>
    <scope>NUCLEOTIDE SEQUENCE [LARGE SCALE GENOMIC DNA]</scope>
    <source>
        <strain evidence="2">cv. Hale</strain>
    </source>
</reference>
<accession>B9TIL0</accession>
<name>B9TIL0_RICCO</name>
<proteinExistence type="predicted"/>
<keyword evidence="2" id="KW-1185">Reference proteome</keyword>
<protein>
    <recommendedName>
        <fullName evidence="3">HTH merR-type domain-containing protein</fullName>
    </recommendedName>
</protein>
<organism evidence="1 2">
    <name type="scientific">Ricinus communis</name>
    <name type="common">Castor bean</name>
    <dbReference type="NCBI Taxonomy" id="3988"/>
    <lineage>
        <taxon>Eukaryota</taxon>
        <taxon>Viridiplantae</taxon>
        <taxon>Streptophyta</taxon>
        <taxon>Embryophyta</taxon>
        <taxon>Tracheophyta</taxon>
        <taxon>Spermatophyta</taxon>
        <taxon>Magnoliopsida</taxon>
        <taxon>eudicotyledons</taxon>
        <taxon>Gunneridae</taxon>
        <taxon>Pentapetalae</taxon>
        <taxon>rosids</taxon>
        <taxon>fabids</taxon>
        <taxon>Malpighiales</taxon>
        <taxon>Euphorbiaceae</taxon>
        <taxon>Acalyphoideae</taxon>
        <taxon>Acalypheae</taxon>
        <taxon>Ricinus</taxon>
    </lineage>
</organism>
<dbReference type="Proteomes" id="UP000008311">
    <property type="component" value="Unassembled WGS sequence"/>
</dbReference>
<evidence type="ECO:0000313" key="1">
    <source>
        <dbReference type="EMBL" id="EEF24304.1"/>
    </source>
</evidence>
<evidence type="ECO:0000313" key="2">
    <source>
        <dbReference type="Proteomes" id="UP000008311"/>
    </source>
</evidence>
<gene>
    <name evidence="1" type="ORF">RCOM_1812430</name>
</gene>
<dbReference type="AlphaFoldDB" id="B9TIL0"/>